<comment type="caution">
    <text evidence="9">The sequence shown here is derived from an EMBL/GenBank/DDBJ whole genome shotgun (WGS) entry which is preliminary data.</text>
</comment>
<name>A0A7X2PBE0_9SPIO</name>
<feature type="transmembrane region" description="Helical" evidence="7">
    <location>
        <begin position="271"/>
        <end position="293"/>
    </location>
</feature>
<evidence type="ECO:0000256" key="7">
    <source>
        <dbReference type="SAM" id="Phobius"/>
    </source>
</evidence>
<reference evidence="9 10" key="1">
    <citation type="submission" date="2019-08" db="EMBL/GenBank/DDBJ databases">
        <title>In-depth cultivation of the pig gut microbiome towards novel bacterial diversity and tailored functional studies.</title>
        <authorList>
            <person name="Wylensek D."/>
            <person name="Hitch T.C.A."/>
            <person name="Clavel T."/>
        </authorList>
    </citation>
    <scope>NUCLEOTIDE SEQUENCE [LARGE SCALE GENOMIC DNA]</scope>
    <source>
        <strain evidence="9 10">NM-380-WT-3C1</strain>
    </source>
</reference>
<feature type="transmembrane region" description="Helical" evidence="7">
    <location>
        <begin position="134"/>
        <end position="158"/>
    </location>
</feature>
<keyword evidence="3" id="KW-0997">Cell inner membrane</keyword>
<keyword evidence="5 7" id="KW-1133">Transmembrane helix</keyword>
<organism evidence="9 10">
    <name type="scientific">Bullifex porci</name>
    <dbReference type="NCBI Taxonomy" id="2606638"/>
    <lineage>
        <taxon>Bacteria</taxon>
        <taxon>Pseudomonadati</taxon>
        <taxon>Spirochaetota</taxon>
        <taxon>Spirochaetia</taxon>
        <taxon>Spirochaetales</taxon>
        <taxon>Spirochaetaceae</taxon>
        <taxon>Bullifex</taxon>
    </lineage>
</organism>
<accession>A0A7X2PBE0</accession>
<feature type="transmembrane region" description="Helical" evidence="7">
    <location>
        <begin position="313"/>
        <end position="344"/>
    </location>
</feature>
<dbReference type="PIRSF" id="PIRSF006066">
    <property type="entry name" value="HI0050"/>
    <property type="match status" value="1"/>
</dbReference>
<feature type="transmembrane region" description="Helical" evidence="7">
    <location>
        <begin position="396"/>
        <end position="420"/>
    </location>
</feature>
<evidence type="ECO:0000313" key="9">
    <source>
        <dbReference type="EMBL" id="MSU05801.1"/>
    </source>
</evidence>
<sequence>MNAIIIITMFLICCVIGFPVGFAIGFTTWVSFLMLGGKMLVMAQKLFTSINSFTYLCIPLFVLASEIMSEGKLIDKIVDFFQVCIGHIRGGLAYVNVLDSMVFAGISGSASADMASLGVLTANAMVKAGYTKNYAVTVSAATATIAPLIPPSTIMIIFAAAAGRVSVSELFMGGTIPGVLYGVAFLFLCGYYAKKYNQPKNERRATIKEIWMEFKLSLPVLLLPILILGSIVSGVCTATEAGALAVIYAIVTTCLRRTMNLKSLINSMYKAARLTASVLFIIATSGAMQWVLTALQIPQNVASFCLQFIHSKFLFLLFLNILLFIVGCLLDGAPAVLLLTPILFPVAMQYGINPIHFGIIMCLNLTIGLITPPIGLLLFVASNVTGLKLKILYKTVWPFVICGVCVLLLVTYCPILTTWLPSIILK</sequence>
<evidence type="ECO:0000256" key="4">
    <source>
        <dbReference type="ARBA" id="ARBA00022692"/>
    </source>
</evidence>
<comment type="subcellular location">
    <subcellularLocation>
        <location evidence="1">Cell inner membrane</location>
        <topology evidence="1">Multi-pass membrane protein</topology>
    </subcellularLocation>
</comment>
<dbReference type="RefSeq" id="WP_154424703.1">
    <property type="nucleotide sequence ID" value="NZ_VUNN01000004.1"/>
</dbReference>
<feature type="transmembrane region" description="Helical" evidence="7">
    <location>
        <begin position="356"/>
        <end position="381"/>
    </location>
</feature>
<evidence type="ECO:0000313" key="10">
    <source>
        <dbReference type="Proteomes" id="UP000460549"/>
    </source>
</evidence>
<gene>
    <name evidence="9" type="ORF">FYJ80_03280</name>
</gene>
<dbReference type="GO" id="GO:0005886">
    <property type="term" value="C:plasma membrane"/>
    <property type="evidence" value="ECO:0007669"/>
    <property type="project" value="UniProtKB-SubCell"/>
</dbReference>
<evidence type="ECO:0000259" key="8">
    <source>
        <dbReference type="Pfam" id="PF06808"/>
    </source>
</evidence>
<dbReference type="GO" id="GO:0022857">
    <property type="term" value="F:transmembrane transporter activity"/>
    <property type="evidence" value="ECO:0007669"/>
    <property type="project" value="TreeGrafter"/>
</dbReference>
<feature type="transmembrane region" description="Helical" evidence="7">
    <location>
        <begin position="46"/>
        <end position="65"/>
    </location>
</feature>
<feature type="transmembrane region" description="Helical" evidence="7">
    <location>
        <begin position="7"/>
        <end position="34"/>
    </location>
</feature>
<evidence type="ECO:0000256" key="5">
    <source>
        <dbReference type="ARBA" id="ARBA00022989"/>
    </source>
</evidence>
<keyword evidence="6 7" id="KW-0472">Membrane</keyword>
<protein>
    <submittedName>
        <fullName evidence="9">TRAP transporter large permease</fullName>
    </submittedName>
</protein>
<dbReference type="PANTHER" id="PTHR33362:SF2">
    <property type="entry name" value="TRAP TRANSPORTER LARGE PERMEASE PROTEIN"/>
    <property type="match status" value="1"/>
</dbReference>
<evidence type="ECO:0000256" key="6">
    <source>
        <dbReference type="ARBA" id="ARBA00023136"/>
    </source>
</evidence>
<keyword evidence="2" id="KW-1003">Cell membrane</keyword>
<feature type="transmembrane region" description="Helical" evidence="7">
    <location>
        <begin position="241"/>
        <end position="259"/>
    </location>
</feature>
<dbReference type="Proteomes" id="UP000460549">
    <property type="component" value="Unassembled WGS sequence"/>
</dbReference>
<dbReference type="Pfam" id="PF06808">
    <property type="entry name" value="DctM"/>
    <property type="match status" value="1"/>
</dbReference>
<feature type="transmembrane region" description="Helical" evidence="7">
    <location>
        <begin position="214"/>
        <end position="235"/>
    </location>
</feature>
<dbReference type="PANTHER" id="PTHR33362">
    <property type="entry name" value="SIALIC ACID TRAP TRANSPORTER PERMEASE PROTEIN SIAT-RELATED"/>
    <property type="match status" value="1"/>
</dbReference>
<dbReference type="NCBIfam" id="TIGR00786">
    <property type="entry name" value="dctM"/>
    <property type="match status" value="1"/>
</dbReference>
<proteinExistence type="predicted"/>
<dbReference type="EMBL" id="VUNN01000004">
    <property type="protein sequence ID" value="MSU05801.1"/>
    <property type="molecule type" value="Genomic_DNA"/>
</dbReference>
<feature type="domain" description="TRAP C4-dicarboxylate transport system permease DctM subunit" evidence="8">
    <location>
        <begin position="8"/>
        <end position="414"/>
    </location>
</feature>
<feature type="transmembrane region" description="Helical" evidence="7">
    <location>
        <begin position="101"/>
        <end position="122"/>
    </location>
</feature>
<evidence type="ECO:0000256" key="3">
    <source>
        <dbReference type="ARBA" id="ARBA00022519"/>
    </source>
</evidence>
<dbReference type="InterPro" id="IPR004681">
    <property type="entry name" value="TRAP_DctM"/>
</dbReference>
<evidence type="ECO:0000256" key="1">
    <source>
        <dbReference type="ARBA" id="ARBA00004429"/>
    </source>
</evidence>
<keyword evidence="4 7" id="KW-0812">Transmembrane</keyword>
<keyword evidence="10" id="KW-1185">Reference proteome</keyword>
<dbReference type="AlphaFoldDB" id="A0A7X2PBE0"/>
<evidence type="ECO:0000256" key="2">
    <source>
        <dbReference type="ARBA" id="ARBA00022475"/>
    </source>
</evidence>
<feature type="transmembrane region" description="Helical" evidence="7">
    <location>
        <begin position="170"/>
        <end position="193"/>
    </location>
</feature>
<dbReference type="InterPro" id="IPR010656">
    <property type="entry name" value="DctM"/>
</dbReference>